<reference evidence="4" key="1">
    <citation type="journal article" date="2019" name="Int. J. Syst. Evol. Microbiol.">
        <title>The Global Catalogue of Microorganisms (GCM) 10K type strain sequencing project: providing services to taxonomists for standard genome sequencing and annotation.</title>
        <authorList>
            <consortium name="The Broad Institute Genomics Platform"/>
            <consortium name="The Broad Institute Genome Sequencing Center for Infectious Disease"/>
            <person name="Wu L."/>
            <person name="Ma J."/>
        </authorList>
    </citation>
    <scope>NUCLEOTIDE SEQUENCE [LARGE SCALE GENOMIC DNA]</scope>
    <source>
        <strain evidence="4">JCM 17106</strain>
    </source>
</reference>
<proteinExistence type="predicted"/>
<evidence type="ECO:0000313" key="3">
    <source>
        <dbReference type="EMBL" id="GAA3510208.1"/>
    </source>
</evidence>
<dbReference type="EMBL" id="BAABCW010000009">
    <property type="protein sequence ID" value="GAA3510208.1"/>
    <property type="molecule type" value="Genomic_DNA"/>
</dbReference>
<organism evidence="3 4">
    <name type="scientific">Aquimarina addita</name>
    <dbReference type="NCBI Taxonomy" id="870485"/>
    <lineage>
        <taxon>Bacteria</taxon>
        <taxon>Pseudomonadati</taxon>
        <taxon>Bacteroidota</taxon>
        <taxon>Flavobacteriia</taxon>
        <taxon>Flavobacteriales</taxon>
        <taxon>Flavobacteriaceae</taxon>
        <taxon>Aquimarina</taxon>
    </lineage>
</organism>
<sequence length="51" mass="5603">MRTLKYILLSLLLSANLVSCTPDSLEDYTPENTEVVASKGENGDLGEEDEE</sequence>
<evidence type="ECO:0000313" key="4">
    <source>
        <dbReference type="Proteomes" id="UP001500459"/>
    </source>
</evidence>
<keyword evidence="2" id="KW-0732">Signal</keyword>
<protein>
    <recommendedName>
        <fullName evidence="5">Secreted protein</fullName>
    </recommendedName>
</protein>
<dbReference type="Proteomes" id="UP001500459">
    <property type="component" value="Unassembled WGS sequence"/>
</dbReference>
<feature type="region of interest" description="Disordered" evidence="1">
    <location>
        <begin position="22"/>
        <end position="51"/>
    </location>
</feature>
<feature type="chain" id="PRO_5045431576" description="Secreted protein" evidence="2">
    <location>
        <begin position="21"/>
        <end position="51"/>
    </location>
</feature>
<evidence type="ECO:0000256" key="2">
    <source>
        <dbReference type="SAM" id="SignalP"/>
    </source>
</evidence>
<accession>A0ABP6UMQ0</accession>
<gene>
    <name evidence="3" type="ORF">GCM10022393_24220</name>
</gene>
<evidence type="ECO:0000256" key="1">
    <source>
        <dbReference type="SAM" id="MobiDB-lite"/>
    </source>
</evidence>
<dbReference type="RefSeq" id="WP_344927738.1">
    <property type="nucleotide sequence ID" value="NZ_BAABCW010000009.1"/>
</dbReference>
<name>A0ABP6UMQ0_9FLAO</name>
<comment type="caution">
    <text evidence="3">The sequence shown here is derived from an EMBL/GenBank/DDBJ whole genome shotgun (WGS) entry which is preliminary data.</text>
</comment>
<keyword evidence="4" id="KW-1185">Reference proteome</keyword>
<feature type="signal peptide" evidence="2">
    <location>
        <begin position="1"/>
        <end position="20"/>
    </location>
</feature>
<evidence type="ECO:0008006" key="5">
    <source>
        <dbReference type="Google" id="ProtNLM"/>
    </source>
</evidence>